<evidence type="ECO:0000259" key="5">
    <source>
        <dbReference type="Pfam" id="PF01266"/>
    </source>
</evidence>
<dbReference type="InterPro" id="IPR045170">
    <property type="entry name" value="MTOX"/>
</dbReference>
<dbReference type="InterPro" id="IPR036188">
    <property type="entry name" value="FAD/NAD-bd_sf"/>
</dbReference>
<protein>
    <submittedName>
        <fullName evidence="6">Glycine/D-amino acid oxidase-like deaminating enzyme</fullName>
    </submittedName>
</protein>
<dbReference type="PROSITE" id="PS51318">
    <property type="entry name" value="TAT"/>
    <property type="match status" value="1"/>
</dbReference>
<dbReference type="PANTHER" id="PTHR10961:SF46">
    <property type="entry name" value="PEROXISOMAL SARCOSINE OXIDASE"/>
    <property type="match status" value="1"/>
</dbReference>
<dbReference type="GO" id="GO:0050660">
    <property type="term" value="F:flavin adenine dinucleotide binding"/>
    <property type="evidence" value="ECO:0007669"/>
    <property type="project" value="InterPro"/>
</dbReference>
<dbReference type="SUPFAM" id="SSF54373">
    <property type="entry name" value="FAD-linked reductases, C-terminal domain"/>
    <property type="match status" value="1"/>
</dbReference>
<accession>A0A316AS02</accession>
<dbReference type="Gene3D" id="3.50.50.60">
    <property type="entry name" value="FAD/NAD(P)-binding domain"/>
    <property type="match status" value="1"/>
</dbReference>
<keyword evidence="2" id="KW-0285">Flavoprotein</keyword>
<comment type="cofactor">
    <cofactor evidence="1">
        <name>FAD</name>
        <dbReference type="ChEBI" id="CHEBI:57692"/>
    </cofactor>
</comment>
<dbReference type="Gene3D" id="3.30.9.10">
    <property type="entry name" value="D-Amino Acid Oxidase, subunit A, domain 2"/>
    <property type="match status" value="1"/>
</dbReference>
<evidence type="ECO:0000313" key="7">
    <source>
        <dbReference type="Proteomes" id="UP000245880"/>
    </source>
</evidence>
<dbReference type="Proteomes" id="UP000245880">
    <property type="component" value="Unassembled WGS sequence"/>
</dbReference>
<feature type="domain" description="FAD dependent oxidoreductase" evidence="5">
    <location>
        <begin position="48"/>
        <end position="402"/>
    </location>
</feature>
<name>A0A316AS02_9BACT</name>
<sequence>MEDKGLNRRQLLKYGVQGAAATALGSLLPSGTIKAQTQNRSNAKSGKLVVIGAGAFGGWTALHLLRKGYDVTLVDQFGPGNNQASSGGETRLIRALYGEKQHYFDMVLRSLELWKENEAKMGKKILYQNGLMALYKNGNDPGLKASLPMYKKAGIDVEMLTPSEAGKRWTGVKTDDLEEVFFDPTAGFLKARQGCEAVRDLFVKEGGKFVQQQVKKENIKGGKATSILLADNTTIEADGFVFACGPWLVRLFPELTKKLIVTRQAAFFIASPAGASDLMENTLPTWFNRDKEFGAYGMPGCEYRGFKVAWDIRNDIITDKFDTYQRYVTLDEMDHAKKIVASRFPKLTGRPILEQRVCQYTETPDREFILDKHPGVDNLWVMGGGSGHGYKHGASFGEMAANTVNGDLAVNPIFALGRLL</sequence>
<evidence type="ECO:0000256" key="3">
    <source>
        <dbReference type="ARBA" id="ARBA00022827"/>
    </source>
</evidence>
<dbReference type="InterPro" id="IPR006311">
    <property type="entry name" value="TAT_signal"/>
</dbReference>
<gene>
    <name evidence="6" type="ORF">CLV98_101469</name>
</gene>
<evidence type="ECO:0000313" key="6">
    <source>
        <dbReference type="EMBL" id="PWJ60288.1"/>
    </source>
</evidence>
<keyword evidence="4" id="KW-0560">Oxidoreductase</keyword>
<dbReference type="RefSeq" id="WP_109672442.1">
    <property type="nucleotide sequence ID" value="NZ_QGDT01000001.1"/>
</dbReference>
<evidence type="ECO:0000256" key="4">
    <source>
        <dbReference type="ARBA" id="ARBA00023002"/>
    </source>
</evidence>
<dbReference type="EMBL" id="QGDT01000001">
    <property type="protein sequence ID" value="PWJ60288.1"/>
    <property type="molecule type" value="Genomic_DNA"/>
</dbReference>
<organism evidence="6 7">
    <name type="scientific">Dyadobacter jejuensis</name>
    <dbReference type="NCBI Taxonomy" id="1082580"/>
    <lineage>
        <taxon>Bacteria</taxon>
        <taxon>Pseudomonadati</taxon>
        <taxon>Bacteroidota</taxon>
        <taxon>Cytophagia</taxon>
        <taxon>Cytophagales</taxon>
        <taxon>Spirosomataceae</taxon>
        <taxon>Dyadobacter</taxon>
    </lineage>
</organism>
<evidence type="ECO:0000256" key="1">
    <source>
        <dbReference type="ARBA" id="ARBA00001974"/>
    </source>
</evidence>
<reference evidence="6 7" key="1">
    <citation type="submission" date="2018-03" db="EMBL/GenBank/DDBJ databases">
        <title>Genomic Encyclopedia of Archaeal and Bacterial Type Strains, Phase II (KMG-II): from individual species to whole genera.</title>
        <authorList>
            <person name="Goeker M."/>
        </authorList>
    </citation>
    <scope>NUCLEOTIDE SEQUENCE [LARGE SCALE GENOMIC DNA]</scope>
    <source>
        <strain evidence="6 7">DSM 100346</strain>
    </source>
</reference>
<dbReference type="AlphaFoldDB" id="A0A316AS02"/>
<dbReference type="InterPro" id="IPR006076">
    <property type="entry name" value="FAD-dep_OxRdtase"/>
</dbReference>
<keyword evidence="3" id="KW-0274">FAD</keyword>
<comment type="caution">
    <text evidence="6">The sequence shown here is derived from an EMBL/GenBank/DDBJ whole genome shotgun (WGS) entry which is preliminary data.</text>
</comment>
<dbReference type="Pfam" id="PF01266">
    <property type="entry name" value="DAO"/>
    <property type="match status" value="1"/>
</dbReference>
<dbReference type="GO" id="GO:0008115">
    <property type="term" value="F:sarcosine oxidase activity"/>
    <property type="evidence" value="ECO:0007669"/>
    <property type="project" value="TreeGrafter"/>
</dbReference>
<dbReference type="OrthoDB" id="571248at2"/>
<dbReference type="PANTHER" id="PTHR10961">
    <property type="entry name" value="PEROXISOMAL SARCOSINE OXIDASE"/>
    <property type="match status" value="1"/>
</dbReference>
<evidence type="ECO:0000256" key="2">
    <source>
        <dbReference type="ARBA" id="ARBA00022630"/>
    </source>
</evidence>
<dbReference type="SUPFAM" id="SSF51905">
    <property type="entry name" value="FAD/NAD(P)-binding domain"/>
    <property type="match status" value="1"/>
</dbReference>
<keyword evidence="7" id="KW-1185">Reference proteome</keyword>
<proteinExistence type="predicted"/>